<dbReference type="SUPFAM" id="SSF54637">
    <property type="entry name" value="Thioesterase/thiol ester dehydrase-isomerase"/>
    <property type="match status" value="1"/>
</dbReference>
<sequence length="191" mass="20764">MRSTGASGASASSSRHHSVASRPASCQRSSSALSASSSFIRSRLRSIYPSMQNTPDLTDATIYNEWSEDTIRFGDMDATGHVNNVAFARYVESGRVPFMRSDLIPAYDNTQRFVVGHLSIHFRAQAWWPGTVRIGTVVAKLGRTSLTLGHGLFVEDRCIATAETVMVYIVEGKASPLPETVRAGLEKLLAA</sequence>
<organism evidence="2 3">
    <name type="scientific">Minwuia thermotolerans</name>
    <dbReference type="NCBI Taxonomy" id="2056226"/>
    <lineage>
        <taxon>Bacteria</taxon>
        <taxon>Pseudomonadati</taxon>
        <taxon>Pseudomonadota</taxon>
        <taxon>Alphaproteobacteria</taxon>
        <taxon>Minwuiales</taxon>
        <taxon>Minwuiaceae</taxon>
        <taxon>Minwuia</taxon>
    </lineage>
</organism>
<keyword evidence="3" id="KW-1185">Reference proteome</keyword>
<evidence type="ECO:0000313" key="3">
    <source>
        <dbReference type="Proteomes" id="UP000229498"/>
    </source>
</evidence>
<dbReference type="Pfam" id="PF13279">
    <property type="entry name" value="4HBT_2"/>
    <property type="match status" value="1"/>
</dbReference>
<dbReference type="AlphaFoldDB" id="A0A2M9G4J0"/>
<reference evidence="2 3" key="1">
    <citation type="submission" date="2017-11" db="EMBL/GenBank/DDBJ databases">
        <title>Draft genome sequence of Rhizobiales bacterium SY3-13.</title>
        <authorList>
            <person name="Sun C."/>
        </authorList>
    </citation>
    <scope>NUCLEOTIDE SEQUENCE [LARGE SCALE GENOMIC DNA]</scope>
    <source>
        <strain evidence="2 3">SY3-13</strain>
    </source>
</reference>
<comment type="caution">
    <text evidence="2">The sequence shown here is derived from an EMBL/GenBank/DDBJ whole genome shotgun (WGS) entry which is preliminary data.</text>
</comment>
<dbReference type="OrthoDB" id="9799036at2"/>
<proteinExistence type="predicted"/>
<evidence type="ECO:0000256" key="1">
    <source>
        <dbReference type="SAM" id="MobiDB-lite"/>
    </source>
</evidence>
<dbReference type="Proteomes" id="UP000229498">
    <property type="component" value="Unassembled WGS sequence"/>
</dbReference>
<feature type="compositionally biased region" description="Low complexity" evidence="1">
    <location>
        <begin position="20"/>
        <end position="29"/>
    </location>
</feature>
<gene>
    <name evidence="2" type="ORF">CVT23_06635</name>
</gene>
<accession>A0A2M9G4J0</accession>
<dbReference type="Gene3D" id="3.10.129.10">
    <property type="entry name" value="Hotdog Thioesterase"/>
    <property type="match status" value="1"/>
</dbReference>
<feature type="compositionally biased region" description="Low complexity" evidence="1">
    <location>
        <begin position="1"/>
        <end position="13"/>
    </location>
</feature>
<evidence type="ECO:0000313" key="2">
    <source>
        <dbReference type="EMBL" id="PJK30614.1"/>
    </source>
</evidence>
<name>A0A2M9G4J0_9PROT</name>
<dbReference type="InterPro" id="IPR029069">
    <property type="entry name" value="HotDog_dom_sf"/>
</dbReference>
<protein>
    <submittedName>
        <fullName evidence="2">Thioesterase</fullName>
    </submittedName>
</protein>
<dbReference type="CDD" id="cd00586">
    <property type="entry name" value="4HBT"/>
    <property type="match status" value="1"/>
</dbReference>
<dbReference type="EMBL" id="PHIG01000025">
    <property type="protein sequence ID" value="PJK30614.1"/>
    <property type="molecule type" value="Genomic_DNA"/>
</dbReference>
<feature type="region of interest" description="Disordered" evidence="1">
    <location>
        <begin position="1"/>
        <end position="29"/>
    </location>
</feature>